<evidence type="ECO:0000256" key="3">
    <source>
        <dbReference type="ARBA" id="ARBA00022448"/>
    </source>
</evidence>
<evidence type="ECO:0000313" key="10">
    <source>
        <dbReference type="Proteomes" id="UP000000249"/>
    </source>
</evidence>
<sequence>MAHTGENVLKGLPLKAIALAIALSNPVSAQTLEQAVSITLASNPELKSAFNQFKSREYDAEASSGAYLPKIDLDAGIGYEAINPAESSGNRNTDLTRKDATLTLTQLIWDGSATLNDMDRTAAEAEADRYQLLADASNMALEVAKIYLDATKASEILTLSENNLAIHKDIYRDIKKRADSGIGSTADVTQVEARLAKAHSNLVAAQNNLFDIYTQFRRLVGQEPVSLEFPRADQNAIPPTLENALNMAQENHPVIKVAQADVDAARFQYKQSKAPNYPTLSFEAAQSWRNDAGGIEGSSDELSAMLRLRYNLYNGGSDSDRTESAAYQLNRSKDLREKTFRTVEEGLRLSWSALDLTLQQKQFLADHVDSASKTVVSYRKQYQIGQRTLLDLLNTENELFEARKDYLDARYAEQYAKYRVMNASGNLLDALRVDIPQEWTAKVEY</sequence>
<keyword evidence="4" id="KW-1134">Transmembrane beta strand</keyword>
<dbReference type="KEGG" id="vco:VC0395_A1228"/>
<dbReference type="InterPro" id="IPR003423">
    <property type="entry name" value="OMP_efflux"/>
</dbReference>
<dbReference type="KEGG" id="vcr:VC395_1739"/>
<dbReference type="EMBL" id="CP000627">
    <property type="protein sequence ID" value="ABQ20989.1"/>
    <property type="molecule type" value="Genomic_DNA"/>
</dbReference>
<organism evidence="9 10">
    <name type="scientific">Vibrio cholerae serotype O1 (strain ATCC 39541 / Classical Ogawa 395 / O395)</name>
    <dbReference type="NCBI Taxonomy" id="345073"/>
    <lineage>
        <taxon>Bacteria</taxon>
        <taxon>Pseudomonadati</taxon>
        <taxon>Pseudomonadota</taxon>
        <taxon>Gammaproteobacteria</taxon>
        <taxon>Vibrionales</taxon>
        <taxon>Vibrionaceae</taxon>
        <taxon>Vibrio</taxon>
    </lineage>
</organism>
<keyword evidence="5" id="KW-0812">Transmembrane</keyword>
<keyword evidence="8" id="KW-0732">Signal</keyword>
<evidence type="ECO:0000256" key="4">
    <source>
        <dbReference type="ARBA" id="ARBA00022452"/>
    </source>
</evidence>
<evidence type="ECO:0000256" key="6">
    <source>
        <dbReference type="ARBA" id="ARBA00023136"/>
    </source>
</evidence>
<evidence type="ECO:0000256" key="8">
    <source>
        <dbReference type="SAM" id="SignalP"/>
    </source>
</evidence>
<dbReference type="InterPro" id="IPR010130">
    <property type="entry name" value="T1SS_OMP_TolC"/>
</dbReference>
<dbReference type="SUPFAM" id="SSF56954">
    <property type="entry name" value="Outer membrane efflux proteins (OEP)"/>
    <property type="match status" value="1"/>
</dbReference>
<evidence type="ECO:0000313" key="9">
    <source>
        <dbReference type="EMBL" id="ABQ20989.1"/>
    </source>
</evidence>
<keyword evidence="7" id="KW-0998">Cell outer membrane</keyword>
<comment type="similarity">
    <text evidence="2">Belongs to the outer membrane factor (OMF) (TC 1.B.17) family.</text>
</comment>
<dbReference type="PANTHER" id="PTHR30026">
    <property type="entry name" value="OUTER MEMBRANE PROTEIN TOLC"/>
    <property type="match status" value="1"/>
</dbReference>
<dbReference type="GO" id="GO:0015562">
    <property type="term" value="F:efflux transmembrane transporter activity"/>
    <property type="evidence" value="ECO:0007669"/>
    <property type="project" value="InterPro"/>
</dbReference>
<dbReference type="NCBIfam" id="TIGR01844">
    <property type="entry name" value="type_I_sec_TolC"/>
    <property type="match status" value="1"/>
</dbReference>
<feature type="signal peptide" evidence="8">
    <location>
        <begin position="1"/>
        <end position="29"/>
    </location>
</feature>
<evidence type="ECO:0000256" key="2">
    <source>
        <dbReference type="ARBA" id="ARBA00007613"/>
    </source>
</evidence>
<dbReference type="GO" id="GO:0009279">
    <property type="term" value="C:cell outer membrane"/>
    <property type="evidence" value="ECO:0007669"/>
    <property type="project" value="UniProtKB-SubCell"/>
</dbReference>
<evidence type="ECO:0000256" key="5">
    <source>
        <dbReference type="ARBA" id="ARBA00022692"/>
    </source>
</evidence>
<dbReference type="AlphaFoldDB" id="A0A0H3AKI1"/>
<dbReference type="eggNOG" id="COG1538">
    <property type="taxonomic scope" value="Bacteria"/>
</dbReference>
<dbReference type="Gene3D" id="1.20.1600.10">
    <property type="entry name" value="Outer membrane efflux proteins (OEP)"/>
    <property type="match status" value="1"/>
</dbReference>
<dbReference type="GO" id="GO:1990281">
    <property type="term" value="C:efflux pump complex"/>
    <property type="evidence" value="ECO:0007669"/>
    <property type="project" value="TreeGrafter"/>
</dbReference>
<dbReference type="Proteomes" id="UP000000249">
    <property type="component" value="Chromosome 1"/>
</dbReference>
<gene>
    <name evidence="9" type="ordered locus">VC0395_A1228</name>
</gene>
<dbReference type="GO" id="GO:0015288">
    <property type="term" value="F:porin activity"/>
    <property type="evidence" value="ECO:0007669"/>
    <property type="project" value="TreeGrafter"/>
</dbReference>
<keyword evidence="3" id="KW-0813">Transport</keyword>
<dbReference type="OrthoDB" id="9814637at2"/>
<protein>
    <submittedName>
        <fullName evidence="9">Agglutination protein</fullName>
    </submittedName>
</protein>
<evidence type="ECO:0000256" key="1">
    <source>
        <dbReference type="ARBA" id="ARBA00004442"/>
    </source>
</evidence>
<accession>A0A0H3AKI1</accession>
<dbReference type="FunFam" id="1.20.1600.10:FF:000017">
    <property type="entry name" value="Agglutination protein"/>
    <property type="match status" value="1"/>
</dbReference>
<dbReference type="PATRIC" id="fig|345073.21.peg.1684"/>
<feature type="chain" id="PRO_5030008210" evidence="8">
    <location>
        <begin position="30"/>
        <end position="445"/>
    </location>
</feature>
<dbReference type="SMR" id="A0A0H3AKI1"/>
<name>A0A0H3AKI1_VIBC3</name>
<dbReference type="Pfam" id="PF02321">
    <property type="entry name" value="OEP"/>
    <property type="match status" value="2"/>
</dbReference>
<evidence type="ECO:0000256" key="7">
    <source>
        <dbReference type="ARBA" id="ARBA00023237"/>
    </source>
</evidence>
<keyword evidence="6" id="KW-0472">Membrane</keyword>
<dbReference type="InterPro" id="IPR051906">
    <property type="entry name" value="TolC-like"/>
</dbReference>
<reference evidence="9 10" key="1">
    <citation type="submission" date="2007-03" db="EMBL/GenBank/DDBJ databases">
        <authorList>
            <person name="Heidelberg J."/>
        </authorList>
    </citation>
    <scope>NUCLEOTIDE SEQUENCE [LARGE SCALE GENOMIC DNA]</scope>
    <source>
        <strain evidence="10">ATCC 39541 / Classical Ogawa 395 / O395</strain>
    </source>
</reference>
<proteinExistence type="inferred from homology"/>
<dbReference type="PANTHER" id="PTHR30026:SF22">
    <property type="entry name" value="OUTER MEMBRANE EFFLUX PROTEIN"/>
    <property type="match status" value="1"/>
</dbReference>
<comment type="subcellular location">
    <subcellularLocation>
        <location evidence="1">Cell outer membrane</location>
    </subcellularLocation>
</comment>